<reference evidence="1" key="1">
    <citation type="submission" date="2019-08" db="EMBL/GenBank/DDBJ databases">
        <title>The improved chromosome-level genome for the pearl oyster Pinctada fucata martensii using PacBio sequencing and Hi-C.</title>
        <authorList>
            <person name="Zheng Z."/>
        </authorList>
    </citation>
    <scope>NUCLEOTIDE SEQUENCE</scope>
    <source>
        <strain evidence="1">ZZ-2019</strain>
        <tissue evidence="1">Adductor muscle</tissue>
    </source>
</reference>
<evidence type="ECO:0000313" key="2">
    <source>
        <dbReference type="Proteomes" id="UP001186944"/>
    </source>
</evidence>
<accession>A0AA88Y3M5</accession>
<proteinExistence type="predicted"/>
<dbReference type="AlphaFoldDB" id="A0AA88Y3M5"/>
<keyword evidence="2" id="KW-1185">Reference proteome</keyword>
<name>A0AA88Y3M5_PINIB</name>
<evidence type="ECO:0000313" key="1">
    <source>
        <dbReference type="EMBL" id="KAK3095307.1"/>
    </source>
</evidence>
<evidence type="ECO:0008006" key="3">
    <source>
        <dbReference type="Google" id="ProtNLM"/>
    </source>
</evidence>
<protein>
    <recommendedName>
        <fullName evidence="3">ZP domain-containing protein</fullName>
    </recommendedName>
</protein>
<dbReference type="EMBL" id="VSWD01000008">
    <property type="protein sequence ID" value="KAK3095307.1"/>
    <property type="molecule type" value="Genomic_DNA"/>
</dbReference>
<comment type="caution">
    <text evidence="1">The sequence shown here is derived from an EMBL/GenBank/DDBJ whole genome shotgun (WGS) entry which is preliminary data.</text>
</comment>
<gene>
    <name evidence="1" type="ORF">FSP39_013030</name>
</gene>
<organism evidence="1 2">
    <name type="scientific">Pinctada imbricata</name>
    <name type="common">Atlantic pearl-oyster</name>
    <name type="synonym">Pinctada martensii</name>
    <dbReference type="NCBI Taxonomy" id="66713"/>
    <lineage>
        <taxon>Eukaryota</taxon>
        <taxon>Metazoa</taxon>
        <taxon>Spiralia</taxon>
        <taxon>Lophotrochozoa</taxon>
        <taxon>Mollusca</taxon>
        <taxon>Bivalvia</taxon>
        <taxon>Autobranchia</taxon>
        <taxon>Pteriomorphia</taxon>
        <taxon>Pterioida</taxon>
        <taxon>Pterioidea</taxon>
        <taxon>Pteriidae</taxon>
        <taxon>Pinctada</taxon>
    </lineage>
</organism>
<sequence>MGKLVVEVSGASDSGIIYIQGQGENCRLMTSSSLQSYEFDFEECGIQWEMIMRVIIQQKSGYQTGNDKTIPVLCIADTSDLIASNILAAQKEDNFGLNLTTRPEVTMRFFKALSDEEVIGSEIKLSDKLIMSLQLDSEYTDDFDIKAKYCSASGIPLIGDYCTLDDDLFPNFWKLRQGHLLSEFGAFRPTSLEGGAVLINFTCVVKLCQGYCSPSICNDVYNGQGRRKRSDEVFPSRNSSEESNARFKRQSEVEDLLDIGRTIKVVEKYSDISKLSYLLHCYVDAFSLI</sequence>
<dbReference type="Proteomes" id="UP001186944">
    <property type="component" value="Unassembled WGS sequence"/>
</dbReference>